<evidence type="ECO:0000313" key="2">
    <source>
        <dbReference type="Proteomes" id="UP000472372"/>
    </source>
</evidence>
<sequence length="147" mass="15825">MRLTNLLPAIFAASASATTFVGFVDNACQRADGRMIDLSAKELQDIIVKGFPSGTVDTEAHRAWTTPDDRRRCPRNADDTSRWVDIPQWRAGDPSGKPAPGGAVAVTYYKGTDTYSVCSYLPAAQGNGYPGSCNVRRPTPPATPPHE</sequence>
<dbReference type="EMBL" id="HG992978">
    <property type="protein sequence ID" value="CAE7008511.1"/>
    <property type="molecule type" value="Genomic_DNA"/>
</dbReference>
<proteinExistence type="predicted"/>
<dbReference type="AlphaFoldDB" id="A0A6S6VVX7"/>
<accession>A0A6S6VVX7</accession>
<dbReference type="Proteomes" id="UP000472372">
    <property type="component" value="Chromosome 2"/>
</dbReference>
<evidence type="ECO:0000313" key="1">
    <source>
        <dbReference type="EMBL" id="CAE7008511.1"/>
    </source>
</evidence>
<gene>
    <name evidence="1" type="ORF">PTTW11_01704</name>
</gene>
<reference evidence="1" key="1">
    <citation type="submission" date="2021-02" db="EMBL/GenBank/DDBJ databases">
        <authorList>
            <person name="Syme A R."/>
            <person name="Syme A R."/>
            <person name="Moolhuijzen P."/>
        </authorList>
    </citation>
    <scope>NUCLEOTIDE SEQUENCE</scope>
    <source>
        <strain evidence="1">W1-1</strain>
    </source>
</reference>
<protein>
    <submittedName>
        <fullName evidence="1">Uncharacterized protein</fullName>
    </submittedName>
</protein>
<name>A0A6S6VVX7_9PLEO</name>
<organism evidence="1 2">
    <name type="scientific">Pyrenophora teres f. teres</name>
    <dbReference type="NCBI Taxonomy" id="97479"/>
    <lineage>
        <taxon>Eukaryota</taxon>
        <taxon>Fungi</taxon>
        <taxon>Dikarya</taxon>
        <taxon>Ascomycota</taxon>
        <taxon>Pezizomycotina</taxon>
        <taxon>Dothideomycetes</taxon>
        <taxon>Pleosporomycetidae</taxon>
        <taxon>Pleosporales</taxon>
        <taxon>Pleosporineae</taxon>
        <taxon>Pleosporaceae</taxon>
        <taxon>Pyrenophora</taxon>
    </lineage>
</organism>